<dbReference type="EMBL" id="CAJZBQ010000060">
    <property type="protein sequence ID" value="CAG9335113.1"/>
    <property type="molecule type" value="Genomic_DNA"/>
</dbReference>
<evidence type="ECO:0000256" key="1">
    <source>
        <dbReference type="SAM" id="SignalP"/>
    </source>
</evidence>
<accession>A0AAU9KP99</accession>
<reference evidence="2" key="1">
    <citation type="submission" date="2021-09" db="EMBL/GenBank/DDBJ databases">
        <authorList>
            <consortium name="AG Swart"/>
            <person name="Singh M."/>
            <person name="Singh A."/>
            <person name="Seah K."/>
            <person name="Emmerich C."/>
        </authorList>
    </citation>
    <scope>NUCLEOTIDE SEQUENCE</scope>
    <source>
        <strain evidence="2">ATCC30299</strain>
    </source>
</reference>
<evidence type="ECO:0000313" key="3">
    <source>
        <dbReference type="Proteomes" id="UP001162131"/>
    </source>
</evidence>
<proteinExistence type="predicted"/>
<gene>
    <name evidence="2" type="ORF">BSTOLATCC_MIC62691</name>
</gene>
<sequence length="81" mass="9808">MQKPWRFLWFWLSEVLFDAFDSLKVELLWINWLNCPKSWKGGFQSMLEFLKLSWVTEFVSFETETLNVEKMRKSIPATDIL</sequence>
<evidence type="ECO:0000313" key="2">
    <source>
        <dbReference type="EMBL" id="CAG9335113.1"/>
    </source>
</evidence>
<comment type="caution">
    <text evidence="2">The sequence shown here is derived from an EMBL/GenBank/DDBJ whole genome shotgun (WGS) entry which is preliminary data.</text>
</comment>
<organism evidence="2 3">
    <name type="scientific">Blepharisma stoltei</name>
    <dbReference type="NCBI Taxonomy" id="1481888"/>
    <lineage>
        <taxon>Eukaryota</taxon>
        <taxon>Sar</taxon>
        <taxon>Alveolata</taxon>
        <taxon>Ciliophora</taxon>
        <taxon>Postciliodesmatophora</taxon>
        <taxon>Heterotrichea</taxon>
        <taxon>Heterotrichida</taxon>
        <taxon>Blepharismidae</taxon>
        <taxon>Blepharisma</taxon>
    </lineage>
</organism>
<name>A0AAU9KP99_9CILI</name>
<dbReference type="Proteomes" id="UP001162131">
    <property type="component" value="Unassembled WGS sequence"/>
</dbReference>
<keyword evidence="1" id="KW-0732">Signal</keyword>
<dbReference type="AlphaFoldDB" id="A0AAU9KP99"/>
<keyword evidence="3" id="KW-1185">Reference proteome</keyword>
<feature type="signal peptide" evidence="1">
    <location>
        <begin position="1"/>
        <end position="19"/>
    </location>
</feature>
<feature type="chain" id="PRO_5043617004" evidence="1">
    <location>
        <begin position="20"/>
        <end position="81"/>
    </location>
</feature>
<protein>
    <submittedName>
        <fullName evidence="2">Uncharacterized protein</fullName>
    </submittedName>
</protein>